<accession>A0A084IGW3</accession>
<dbReference type="Pfam" id="PF00440">
    <property type="entry name" value="TetR_N"/>
    <property type="match status" value="1"/>
</dbReference>
<keyword evidence="5" id="KW-1185">Reference proteome</keyword>
<keyword evidence="1 2" id="KW-0238">DNA-binding</keyword>
<reference evidence="4 5" key="1">
    <citation type="submission" date="2013-03" db="EMBL/GenBank/DDBJ databases">
        <title>Salinisphaera hydrothermalis C41B8 Genome Sequencing.</title>
        <authorList>
            <person name="Li C."/>
            <person name="Lai Q."/>
            <person name="Shao Z."/>
        </authorList>
    </citation>
    <scope>NUCLEOTIDE SEQUENCE [LARGE SCALE GENOMIC DNA]</scope>
    <source>
        <strain evidence="4 5">C41B8</strain>
    </source>
</reference>
<dbReference type="PATRIC" id="fig|1304275.5.peg.3581"/>
<dbReference type="Pfam" id="PF17937">
    <property type="entry name" value="TetR_C_28"/>
    <property type="match status" value="1"/>
</dbReference>
<dbReference type="PANTHER" id="PTHR30055:SF148">
    <property type="entry name" value="TETR-FAMILY TRANSCRIPTIONAL REGULATOR"/>
    <property type="match status" value="1"/>
</dbReference>
<dbReference type="RefSeq" id="WP_037341227.1">
    <property type="nucleotide sequence ID" value="NZ_APNK01000045.1"/>
</dbReference>
<dbReference type="InterPro" id="IPR036271">
    <property type="entry name" value="Tet_transcr_reg_TetR-rel_C_sf"/>
</dbReference>
<dbReference type="InterPro" id="IPR009057">
    <property type="entry name" value="Homeodomain-like_sf"/>
</dbReference>
<dbReference type="Proteomes" id="UP000028302">
    <property type="component" value="Unassembled WGS sequence"/>
</dbReference>
<dbReference type="GO" id="GO:0000976">
    <property type="term" value="F:transcription cis-regulatory region binding"/>
    <property type="evidence" value="ECO:0007669"/>
    <property type="project" value="TreeGrafter"/>
</dbReference>
<dbReference type="PANTHER" id="PTHR30055">
    <property type="entry name" value="HTH-TYPE TRANSCRIPTIONAL REGULATOR RUTR"/>
    <property type="match status" value="1"/>
</dbReference>
<dbReference type="EMBL" id="APNK01000045">
    <property type="protein sequence ID" value="KEZ75947.1"/>
    <property type="molecule type" value="Genomic_DNA"/>
</dbReference>
<dbReference type="AlphaFoldDB" id="A0A084IGW3"/>
<proteinExistence type="predicted"/>
<dbReference type="SUPFAM" id="SSF46689">
    <property type="entry name" value="Homeodomain-like"/>
    <property type="match status" value="1"/>
</dbReference>
<evidence type="ECO:0000256" key="1">
    <source>
        <dbReference type="ARBA" id="ARBA00023125"/>
    </source>
</evidence>
<dbReference type="SUPFAM" id="SSF48498">
    <property type="entry name" value="Tetracyclin repressor-like, C-terminal domain"/>
    <property type="match status" value="1"/>
</dbReference>
<dbReference type="STRING" id="1304275.C41B8_17496"/>
<gene>
    <name evidence="4" type="ORF">C41B8_17496</name>
</gene>
<sequence length="184" mass="20040">MGSAHKREKKPEAVRRALLDCAARIAIEHGLARVTVQAVADAADVTKGGLLHHFASKQALLDALFVDLADAYENEIEARMAGRRHATGVFTRAYVETVIADVAEPSSRPRAILAVLAIGDARMRALWAERFARMLGRHADTDDTLDLATLRFAADGYWLSELIGSDPRDPARVRDSLLQSIAVA</sequence>
<evidence type="ECO:0000313" key="5">
    <source>
        <dbReference type="Proteomes" id="UP000028302"/>
    </source>
</evidence>
<dbReference type="GO" id="GO:0003700">
    <property type="term" value="F:DNA-binding transcription factor activity"/>
    <property type="evidence" value="ECO:0007669"/>
    <property type="project" value="TreeGrafter"/>
</dbReference>
<evidence type="ECO:0000259" key="3">
    <source>
        <dbReference type="PROSITE" id="PS50977"/>
    </source>
</evidence>
<dbReference type="PRINTS" id="PR00455">
    <property type="entry name" value="HTHTETR"/>
</dbReference>
<dbReference type="PROSITE" id="PS50977">
    <property type="entry name" value="HTH_TETR_2"/>
    <property type="match status" value="1"/>
</dbReference>
<feature type="DNA-binding region" description="H-T-H motif" evidence="2">
    <location>
        <begin position="35"/>
        <end position="54"/>
    </location>
</feature>
<organism evidence="4 5">
    <name type="scientific">Salinisphaera hydrothermalis (strain C41B8)</name>
    <dbReference type="NCBI Taxonomy" id="1304275"/>
    <lineage>
        <taxon>Bacteria</taxon>
        <taxon>Pseudomonadati</taxon>
        <taxon>Pseudomonadota</taxon>
        <taxon>Gammaproteobacteria</taxon>
        <taxon>Salinisphaerales</taxon>
        <taxon>Salinisphaeraceae</taxon>
        <taxon>Salinisphaera</taxon>
    </lineage>
</organism>
<feature type="domain" description="HTH tetR-type" evidence="3">
    <location>
        <begin position="12"/>
        <end position="72"/>
    </location>
</feature>
<dbReference type="InterPro" id="IPR041479">
    <property type="entry name" value="TetR_CgmR_C"/>
</dbReference>
<evidence type="ECO:0000313" key="4">
    <source>
        <dbReference type="EMBL" id="KEZ75947.1"/>
    </source>
</evidence>
<evidence type="ECO:0000256" key="2">
    <source>
        <dbReference type="PROSITE-ProRule" id="PRU00335"/>
    </source>
</evidence>
<dbReference type="InterPro" id="IPR001647">
    <property type="entry name" value="HTH_TetR"/>
</dbReference>
<dbReference type="eggNOG" id="COG1309">
    <property type="taxonomic scope" value="Bacteria"/>
</dbReference>
<comment type="caution">
    <text evidence="4">The sequence shown here is derived from an EMBL/GenBank/DDBJ whole genome shotgun (WGS) entry which is preliminary data.</text>
</comment>
<dbReference type="OrthoDB" id="5816932at2"/>
<name>A0A084IGW3_SALHC</name>
<protein>
    <submittedName>
        <fullName evidence="4">Transcriptional regulator, TetR family protein</fullName>
    </submittedName>
</protein>
<dbReference type="InterPro" id="IPR050109">
    <property type="entry name" value="HTH-type_TetR-like_transc_reg"/>
</dbReference>
<dbReference type="Gene3D" id="1.10.357.10">
    <property type="entry name" value="Tetracycline Repressor, domain 2"/>
    <property type="match status" value="1"/>
</dbReference>